<evidence type="ECO:0008006" key="3">
    <source>
        <dbReference type="Google" id="ProtNLM"/>
    </source>
</evidence>
<dbReference type="Gene3D" id="3.80.10.10">
    <property type="entry name" value="Ribonuclease Inhibitor"/>
    <property type="match status" value="1"/>
</dbReference>
<sequence length="256" mass="28587">MGVKVAWQSTFPGVTHANIDDIDDARGLLELFLHMPNLISLDVYAANLLSDDVPADFSLRCNHLETLNLTIGDECDDDMPHRLEFPSLRKAYLCFSDPSVTADATLTAFLQYPLHTVEELTLDALEAAMLDGLQYLQRLTMLHFVFYDDTSDAALKGLSKADEHGVWLCPKLIHVTLPVDVPSVYLEEIILSLVHARGPDAWPPEKNPPAQLQSLKLKDPLVPSAEPHRSRFTALIDDLLDPTSSVSRLDYPDWTE</sequence>
<reference evidence="2" key="1">
    <citation type="journal article" date="2012" name="Science">
        <title>The Paleozoic origin of enzymatic lignin decomposition reconstructed from 31 fungal genomes.</title>
        <authorList>
            <person name="Floudas D."/>
            <person name="Binder M."/>
            <person name="Riley R."/>
            <person name="Barry K."/>
            <person name="Blanchette R.A."/>
            <person name="Henrissat B."/>
            <person name="Martinez A.T."/>
            <person name="Otillar R."/>
            <person name="Spatafora J.W."/>
            <person name="Yadav J.S."/>
            <person name="Aerts A."/>
            <person name="Benoit I."/>
            <person name="Boyd A."/>
            <person name="Carlson A."/>
            <person name="Copeland A."/>
            <person name="Coutinho P.M."/>
            <person name="de Vries R.P."/>
            <person name="Ferreira P."/>
            <person name="Findley K."/>
            <person name="Foster B."/>
            <person name="Gaskell J."/>
            <person name="Glotzer D."/>
            <person name="Gorecki P."/>
            <person name="Heitman J."/>
            <person name="Hesse C."/>
            <person name="Hori C."/>
            <person name="Igarashi K."/>
            <person name="Jurgens J.A."/>
            <person name="Kallen N."/>
            <person name="Kersten P."/>
            <person name="Kohler A."/>
            <person name="Kuees U."/>
            <person name="Kumar T.K.A."/>
            <person name="Kuo A."/>
            <person name="LaButti K."/>
            <person name="Larrondo L.F."/>
            <person name="Lindquist E."/>
            <person name="Ling A."/>
            <person name="Lombard V."/>
            <person name="Lucas S."/>
            <person name="Lundell T."/>
            <person name="Martin R."/>
            <person name="McLaughlin D.J."/>
            <person name="Morgenstern I."/>
            <person name="Morin E."/>
            <person name="Murat C."/>
            <person name="Nagy L.G."/>
            <person name="Nolan M."/>
            <person name="Ohm R.A."/>
            <person name="Patyshakuliyeva A."/>
            <person name="Rokas A."/>
            <person name="Ruiz-Duenas F.J."/>
            <person name="Sabat G."/>
            <person name="Salamov A."/>
            <person name="Samejima M."/>
            <person name="Schmutz J."/>
            <person name="Slot J.C."/>
            <person name="St John F."/>
            <person name="Stenlid J."/>
            <person name="Sun H."/>
            <person name="Sun S."/>
            <person name="Syed K."/>
            <person name="Tsang A."/>
            <person name="Wiebenga A."/>
            <person name="Young D."/>
            <person name="Pisabarro A."/>
            <person name="Eastwood D.C."/>
            <person name="Martin F."/>
            <person name="Cullen D."/>
            <person name="Grigoriev I.V."/>
            <person name="Hibbett D.S."/>
        </authorList>
    </citation>
    <scope>NUCLEOTIDE SEQUENCE [LARGE SCALE GENOMIC DNA]</scope>
    <source>
        <strain evidence="2">TFB10046</strain>
    </source>
</reference>
<keyword evidence="2" id="KW-1185">Reference proteome</keyword>
<organism evidence="1 2">
    <name type="scientific">Auricularia subglabra (strain TFB-10046 / SS5)</name>
    <name type="common">White-rot fungus</name>
    <name type="synonym">Auricularia delicata (strain TFB10046)</name>
    <dbReference type="NCBI Taxonomy" id="717982"/>
    <lineage>
        <taxon>Eukaryota</taxon>
        <taxon>Fungi</taxon>
        <taxon>Dikarya</taxon>
        <taxon>Basidiomycota</taxon>
        <taxon>Agaricomycotina</taxon>
        <taxon>Agaricomycetes</taxon>
        <taxon>Auriculariales</taxon>
        <taxon>Auriculariaceae</taxon>
        <taxon>Auricularia</taxon>
    </lineage>
</organism>
<accession>J0L7F8</accession>
<dbReference type="InParanoid" id="J0L7F8"/>
<dbReference type="SUPFAM" id="SSF52047">
    <property type="entry name" value="RNI-like"/>
    <property type="match status" value="1"/>
</dbReference>
<dbReference type="KEGG" id="adl:AURDEDRAFT_178712"/>
<dbReference type="Proteomes" id="UP000006514">
    <property type="component" value="Unassembled WGS sequence"/>
</dbReference>
<gene>
    <name evidence="1" type="ORF">AURDEDRAFT_178712</name>
</gene>
<evidence type="ECO:0000313" key="2">
    <source>
        <dbReference type="Proteomes" id="UP000006514"/>
    </source>
</evidence>
<dbReference type="InterPro" id="IPR032675">
    <property type="entry name" value="LRR_dom_sf"/>
</dbReference>
<evidence type="ECO:0000313" key="1">
    <source>
        <dbReference type="EMBL" id="EJD32246.1"/>
    </source>
</evidence>
<dbReference type="AlphaFoldDB" id="J0L7F8"/>
<protein>
    <recommendedName>
        <fullName evidence="3">F-box domain-containing protein</fullName>
    </recommendedName>
</protein>
<dbReference type="EMBL" id="JH689172">
    <property type="protein sequence ID" value="EJD32246.1"/>
    <property type="molecule type" value="Genomic_DNA"/>
</dbReference>
<name>J0L7F8_AURST</name>
<proteinExistence type="predicted"/>